<feature type="signal peptide" evidence="5">
    <location>
        <begin position="1"/>
        <end position="26"/>
    </location>
</feature>
<feature type="compositionally biased region" description="Low complexity" evidence="3">
    <location>
        <begin position="293"/>
        <end position="313"/>
    </location>
</feature>
<keyword evidence="8" id="KW-1185">Reference proteome</keyword>
<dbReference type="PANTHER" id="PTHR22907">
    <property type="entry name" value="GH04558P"/>
    <property type="match status" value="1"/>
</dbReference>
<feature type="compositionally biased region" description="Low complexity" evidence="3">
    <location>
        <begin position="693"/>
        <end position="737"/>
    </location>
</feature>
<feature type="compositionally biased region" description="Low complexity" evidence="3">
    <location>
        <begin position="745"/>
        <end position="765"/>
    </location>
</feature>
<evidence type="ECO:0000256" key="5">
    <source>
        <dbReference type="SAM" id="SignalP"/>
    </source>
</evidence>
<feature type="region of interest" description="Disordered" evidence="3">
    <location>
        <begin position="330"/>
        <end position="353"/>
    </location>
</feature>
<gene>
    <name evidence="7" type="primary">Acey_s0028.g1662</name>
    <name evidence="7" type="synonym">Acey-T23F1.5</name>
    <name evidence="7" type="ORF">Y032_0028g1662</name>
</gene>
<accession>A0A016UUE2</accession>
<dbReference type="AlphaFoldDB" id="A0A016UUE2"/>
<dbReference type="GO" id="GO:0042302">
    <property type="term" value="F:structural constituent of cuticle"/>
    <property type="evidence" value="ECO:0007669"/>
    <property type="project" value="UniProtKB-KW"/>
</dbReference>
<dbReference type="STRING" id="53326.A0A016UUE2"/>
<dbReference type="InterPro" id="IPR001507">
    <property type="entry name" value="ZP_dom"/>
</dbReference>
<dbReference type="InterPro" id="IPR055355">
    <property type="entry name" value="ZP-C"/>
</dbReference>
<keyword evidence="4" id="KW-0812">Transmembrane</keyword>
<protein>
    <recommendedName>
        <fullName evidence="6">ZP domain-containing protein</fullName>
    </recommendedName>
</protein>
<evidence type="ECO:0000256" key="2">
    <source>
        <dbReference type="ARBA" id="ARBA00022729"/>
    </source>
</evidence>
<evidence type="ECO:0000313" key="7">
    <source>
        <dbReference type="EMBL" id="EYC18063.1"/>
    </source>
</evidence>
<feature type="chain" id="PRO_5001492715" description="ZP domain-containing protein" evidence="5">
    <location>
        <begin position="27"/>
        <end position="1249"/>
    </location>
</feature>
<evidence type="ECO:0000259" key="6">
    <source>
        <dbReference type="PROSITE" id="PS51034"/>
    </source>
</evidence>
<feature type="compositionally biased region" description="Polar residues" evidence="3">
    <location>
        <begin position="584"/>
        <end position="606"/>
    </location>
</feature>
<feature type="compositionally biased region" description="Pro residues" evidence="3">
    <location>
        <begin position="817"/>
        <end position="830"/>
    </location>
</feature>
<feature type="transmembrane region" description="Helical" evidence="4">
    <location>
        <begin position="1175"/>
        <end position="1199"/>
    </location>
</feature>
<feature type="compositionally biased region" description="Polar residues" evidence="3">
    <location>
        <begin position="333"/>
        <end position="353"/>
    </location>
</feature>
<dbReference type="Pfam" id="PF25057">
    <property type="entry name" value="CUT_N"/>
    <property type="match status" value="1"/>
</dbReference>
<feature type="domain" description="ZP" evidence="6">
    <location>
        <begin position="860"/>
        <end position="1115"/>
    </location>
</feature>
<proteinExistence type="predicted"/>
<feature type="region of interest" description="Disordered" evidence="3">
    <location>
        <begin position="276"/>
        <end position="313"/>
    </location>
</feature>
<feature type="compositionally biased region" description="Low complexity" evidence="3">
    <location>
        <begin position="662"/>
        <end position="686"/>
    </location>
</feature>
<evidence type="ECO:0000313" key="8">
    <source>
        <dbReference type="Proteomes" id="UP000024635"/>
    </source>
</evidence>
<evidence type="ECO:0000256" key="4">
    <source>
        <dbReference type="SAM" id="Phobius"/>
    </source>
</evidence>
<sequence>MLQPSLKPFSTKSILLILSILPCAGAVKPVWRTPVTNVRKNATARTQRASNSAPQERYTGYVPQKEVPYYTRPEDFKVPDYRPAKPPLPNGFNPNFVPQFNPVRPPFQPQQFFQNYRPPPNQGGFISQQPRFPQYPRGPQFPAGPFYPHPGQGFIPPQANNRQHWLVPQNPAPYWEAPGPIPPQGAYGPTTSTASTHEPMKPSVNPENYDGTIPTQPSANPELFTTANSVSPVTDLVQPHPTRGWYNPTSTVPQHLTEAPTTVVDEAVDKTSPMMSIFDSETNPFTTSSTTLPSEITSPTAETTSSTTSSTAKESTVLVIEDITKGWFDEETSTSPQSSHAAESTPGEQGTTAGNLYSLTTAELPDDIYDHTDVIQDTQESTTTTISKPNELEQAKANYFPRPVSSQVYQPPGHLPEDFTQHIDVNFLKPNRTCTGPLCGIDADKVSLYNPGKGDGRKGPTLLISNAAKGDAARLGYIPPSPKLISEFTPPPTSTEYYIQRLVPGGPIYPPAEVPGPFHKGEVSTIEPYRPEIPKGPHVFMPPQNFPAPPSPTLVPPAMQTAETTTVPSYSPTAKTIAPPTTTEYVNSYPTTEATAPPSVATTPMLNTLPPFESTAKTSEVTTEAYTIPTTPQLSTEAQTPPEAVYTTPPEGPVPWSPTYKTVPPSSSTTLSTEAPYTTPEATTAPWTPPSEAPSTPSEATPVPSTYTPTYKTPTTTAAVPVETTTPTRAETPEATTSGPPTGQPTESTAASSTSASTVPSEATTGVTFTSEVTEVPTAEISRTTPSTTTVSTTAYFTITTPSAPPSVPTTPASEAPSPPSTTSPAPSTPTSPATTSAILRTSTPKLGVLNRVRGKVHVICTEQGIEFSATTLFPFTGQIFANDRKRVPSCLHNIVGAVSPKVFLPFAECGVKNAGEQADNRAQYHMQVVVVIQQQDGSSTVQSFMAQCVHQKIQYNKQTLPRRIEEALEELRLVATKLEQKAPLPQVEMKIVVDEHHKIGPEVSEVDIGMPLAVQWKLLPESDAYGFHVKNCIVRDDISNIEHKMIDELGCSTDLSIFAHPHYDTYHDTASSHLWAFKVPDHTRLRIRCDVAICSDIPSSMTNISSCASIPTPPFCPDLITSPTNSILYDAEGAFLKRRRQTGPEMTQSVRATLCTGDMCDPQPLELDRRCFDLYWVAASTGFSFASLIAAIFIHIVVKCVSSGTTVGKIVERKTTRESVHQLERGERKAGCPREYSTIVACETHYIL</sequence>
<feature type="compositionally biased region" description="Polar residues" evidence="3">
    <location>
        <begin position="615"/>
        <end position="639"/>
    </location>
</feature>
<evidence type="ECO:0000256" key="1">
    <source>
        <dbReference type="ARBA" id="ARBA00022460"/>
    </source>
</evidence>
<dbReference type="PANTHER" id="PTHR22907:SF46">
    <property type="entry name" value="ZP DOMAIN-CONTAINING PROTEIN"/>
    <property type="match status" value="1"/>
</dbReference>
<feature type="region of interest" description="Disordered" evidence="3">
    <location>
        <begin position="563"/>
        <end position="837"/>
    </location>
</feature>
<feature type="compositionally biased region" description="Low complexity" evidence="3">
    <location>
        <begin position="782"/>
        <end position="802"/>
    </location>
</feature>
<evidence type="ECO:0000256" key="3">
    <source>
        <dbReference type="SAM" id="MobiDB-lite"/>
    </source>
</evidence>
<name>A0A016UUE2_9BILA</name>
<dbReference type="Pfam" id="PF00100">
    <property type="entry name" value="Zona_pellucida"/>
    <property type="match status" value="1"/>
</dbReference>
<keyword evidence="2 5" id="KW-0732">Signal</keyword>
<dbReference type="PROSITE" id="PS51034">
    <property type="entry name" value="ZP_2"/>
    <property type="match status" value="1"/>
</dbReference>
<dbReference type="Proteomes" id="UP000024635">
    <property type="component" value="Unassembled WGS sequence"/>
</dbReference>
<feature type="compositionally biased region" description="Polar residues" evidence="3">
    <location>
        <begin position="279"/>
        <end position="292"/>
    </location>
</feature>
<feature type="compositionally biased region" description="Low complexity" evidence="3">
    <location>
        <begin position="572"/>
        <end position="583"/>
    </location>
</feature>
<dbReference type="InterPro" id="IPR056953">
    <property type="entry name" value="CUT_N"/>
</dbReference>
<dbReference type="EMBL" id="JARK01001364">
    <property type="protein sequence ID" value="EYC18063.1"/>
    <property type="molecule type" value="Genomic_DNA"/>
</dbReference>
<keyword evidence="4" id="KW-0472">Membrane</keyword>
<dbReference type="InterPro" id="IPR051962">
    <property type="entry name" value="Cuticlin"/>
</dbReference>
<reference evidence="8" key="1">
    <citation type="journal article" date="2015" name="Nat. Genet.">
        <title>The genome and transcriptome of the zoonotic hookworm Ancylostoma ceylanicum identify infection-specific gene families.</title>
        <authorList>
            <person name="Schwarz E.M."/>
            <person name="Hu Y."/>
            <person name="Antoshechkin I."/>
            <person name="Miller M.M."/>
            <person name="Sternberg P.W."/>
            <person name="Aroian R.V."/>
        </authorList>
    </citation>
    <scope>NUCLEOTIDE SEQUENCE</scope>
    <source>
        <strain evidence="8">HY135</strain>
    </source>
</reference>
<dbReference type="OrthoDB" id="6351704at2759"/>
<keyword evidence="1" id="KW-0193">Cuticle</keyword>
<comment type="caution">
    <text evidence="7">The sequence shown here is derived from an EMBL/GenBank/DDBJ whole genome shotgun (WGS) entry which is preliminary data.</text>
</comment>
<keyword evidence="4" id="KW-1133">Transmembrane helix</keyword>
<organism evidence="7 8">
    <name type="scientific">Ancylostoma ceylanicum</name>
    <dbReference type="NCBI Taxonomy" id="53326"/>
    <lineage>
        <taxon>Eukaryota</taxon>
        <taxon>Metazoa</taxon>
        <taxon>Ecdysozoa</taxon>
        <taxon>Nematoda</taxon>
        <taxon>Chromadorea</taxon>
        <taxon>Rhabditida</taxon>
        <taxon>Rhabditina</taxon>
        <taxon>Rhabditomorpha</taxon>
        <taxon>Strongyloidea</taxon>
        <taxon>Ancylostomatidae</taxon>
        <taxon>Ancylostomatinae</taxon>
        <taxon>Ancylostoma</taxon>
    </lineage>
</organism>
<dbReference type="SMART" id="SM00241">
    <property type="entry name" value="ZP"/>
    <property type="match status" value="1"/>
</dbReference>